<comment type="caution">
    <text evidence="1">The sequence shown here is derived from an EMBL/GenBank/DDBJ whole genome shotgun (WGS) entry which is preliminary data.</text>
</comment>
<evidence type="ECO:0000313" key="1">
    <source>
        <dbReference type="EMBL" id="KAI4547307.1"/>
    </source>
</evidence>
<reference evidence="1" key="1">
    <citation type="submission" date="2022-03" db="EMBL/GenBank/DDBJ databases">
        <title>Genomic analyses of argali, domestic sheep and their hybrids provide insights into chromosomal evolution, heterosis and genetic basis of agronomic traits.</title>
        <authorList>
            <person name="Li M."/>
        </authorList>
    </citation>
    <scope>NUCLEOTIDE SEQUENCE</scope>
    <source>
        <strain evidence="1">CAU-MHL-2022a</strain>
        <tissue evidence="1">Skin</tissue>
    </source>
</reference>
<name>A0AAD4UIR8_OVIAM</name>
<dbReference type="AlphaFoldDB" id="A0AAD4UIR8"/>
<keyword evidence="2" id="KW-1185">Reference proteome</keyword>
<gene>
    <name evidence="1" type="ORF">MG293_003862</name>
</gene>
<dbReference type="EMBL" id="JAKZEL010000002">
    <property type="protein sequence ID" value="KAI4547307.1"/>
    <property type="molecule type" value="Genomic_DNA"/>
</dbReference>
<organism evidence="1 2">
    <name type="scientific">Ovis ammon polii</name>
    <dbReference type="NCBI Taxonomy" id="230172"/>
    <lineage>
        <taxon>Eukaryota</taxon>
        <taxon>Metazoa</taxon>
        <taxon>Chordata</taxon>
        <taxon>Craniata</taxon>
        <taxon>Vertebrata</taxon>
        <taxon>Euteleostomi</taxon>
        <taxon>Mammalia</taxon>
        <taxon>Eutheria</taxon>
        <taxon>Laurasiatheria</taxon>
        <taxon>Artiodactyla</taxon>
        <taxon>Ruminantia</taxon>
        <taxon>Pecora</taxon>
        <taxon>Bovidae</taxon>
        <taxon>Caprinae</taxon>
        <taxon>Ovis</taxon>
    </lineage>
</organism>
<dbReference type="Proteomes" id="UP001214576">
    <property type="component" value="Unassembled WGS sequence"/>
</dbReference>
<sequence length="275" mass="30581">MKESEQESYGSNTYSYPILLPAAFGPMPTLTSLFHFLVDEIAPNSGNMHNQKTVHRHLLASINLPMHFCATSHQSALHLSSLSNEVNIEDRKGLQPTVSIASEASDDARLLKLRDLSAAGVLEMLIDIERCTVSSQLVSEDKRCQKNQSAKMDLMILQDNDYIKPSEILNFKAADSSPKDEKTVNAFVNPDLKILFNSSSDFKSAHYKEETLLSHDQTWLFYYSQCLQIMVQCYPSVTFRVAENEGYSLVAVHGLLIAVASRSLRSTGSGVCGLR</sequence>
<proteinExistence type="predicted"/>
<protein>
    <submittedName>
        <fullName evidence="1">Uncharacterized protein</fullName>
    </submittedName>
</protein>
<accession>A0AAD4UIR8</accession>
<evidence type="ECO:0000313" key="2">
    <source>
        <dbReference type="Proteomes" id="UP001214576"/>
    </source>
</evidence>